<evidence type="ECO:0000256" key="1">
    <source>
        <dbReference type="SAM" id="MobiDB-lite"/>
    </source>
</evidence>
<proteinExistence type="predicted"/>
<sequence>MWAPGLLMSPWATVWDTVALLSQAITTATQVPSQRLQGKVQKSRPGDGQKRWQLQEGGKRVLGQASLTWETNVPQGSPLKDFWRSRKVGSFKRSPRLIFVHHRFADVC</sequence>
<dbReference type="AlphaFoldDB" id="A0A2D4LY29"/>
<feature type="chain" id="PRO_5015078614" description="Secreted protein" evidence="2">
    <location>
        <begin position="29"/>
        <end position="108"/>
    </location>
</feature>
<reference evidence="3" key="2">
    <citation type="submission" date="2017-11" db="EMBL/GenBank/DDBJ databases">
        <title>Coralsnake Venomics: Analyses of Venom Gland Transcriptomes and Proteomes of Six Brazilian Taxa.</title>
        <authorList>
            <person name="Aird S.D."/>
            <person name="Jorge da Silva N."/>
            <person name="Qiu L."/>
            <person name="Villar-Briones A."/>
            <person name="Aparecida-Saddi V."/>
            <person name="Campos-Telles M.P."/>
            <person name="Grau M."/>
            <person name="Mikheyev A.S."/>
        </authorList>
    </citation>
    <scope>NUCLEOTIDE SEQUENCE</scope>
    <source>
        <tissue evidence="3">Venom_gland</tissue>
    </source>
</reference>
<evidence type="ECO:0008006" key="4">
    <source>
        <dbReference type="Google" id="ProtNLM"/>
    </source>
</evidence>
<protein>
    <recommendedName>
        <fullName evidence="4">Secreted protein</fullName>
    </recommendedName>
</protein>
<keyword evidence="2" id="KW-0732">Signal</keyword>
<accession>A0A2D4LY29</accession>
<evidence type="ECO:0000256" key="2">
    <source>
        <dbReference type="SAM" id="SignalP"/>
    </source>
</evidence>
<name>A0A2D4LY29_9SAUR</name>
<dbReference type="EMBL" id="IACM01047025">
    <property type="protein sequence ID" value="LAB25700.1"/>
    <property type="molecule type" value="Transcribed_RNA"/>
</dbReference>
<feature type="signal peptide" evidence="2">
    <location>
        <begin position="1"/>
        <end position="28"/>
    </location>
</feature>
<evidence type="ECO:0000313" key="3">
    <source>
        <dbReference type="EMBL" id="LAB25699.1"/>
    </source>
</evidence>
<feature type="region of interest" description="Disordered" evidence="1">
    <location>
        <begin position="32"/>
        <end position="55"/>
    </location>
</feature>
<reference evidence="3" key="1">
    <citation type="submission" date="2017-07" db="EMBL/GenBank/DDBJ databases">
        <authorList>
            <person name="Mikheyev A."/>
            <person name="Grau M."/>
        </authorList>
    </citation>
    <scope>NUCLEOTIDE SEQUENCE</scope>
    <source>
        <tissue evidence="3">Venom_gland</tissue>
    </source>
</reference>
<organism evidence="3">
    <name type="scientific">Micrurus spixii</name>
    <name type="common">Amazon coral snake</name>
    <dbReference type="NCBI Taxonomy" id="129469"/>
    <lineage>
        <taxon>Eukaryota</taxon>
        <taxon>Metazoa</taxon>
        <taxon>Chordata</taxon>
        <taxon>Craniata</taxon>
        <taxon>Vertebrata</taxon>
        <taxon>Euteleostomi</taxon>
        <taxon>Lepidosauria</taxon>
        <taxon>Squamata</taxon>
        <taxon>Bifurcata</taxon>
        <taxon>Unidentata</taxon>
        <taxon>Episquamata</taxon>
        <taxon>Toxicofera</taxon>
        <taxon>Serpentes</taxon>
        <taxon>Colubroidea</taxon>
        <taxon>Elapidae</taxon>
        <taxon>Elapinae</taxon>
        <taxon>Micrurus</taxon>
    </lineage>
</organism>
<dbReference type="EMBL" id="IACM01047024">
    <property type="protein sequence ID" value="LAB25699.1"/>
    <property type="molecule type" value="Transcribed_RNA"/>
</dbReference>